<dbReference type="EMBL" id="JACJTB010000049">
    <property type="protein sequence ID" value="MBD2597736.1"/>
    <property type="molecule type" value="Genomic_DNA"/>
</dbReference>
<sequence length="170" mass="19505">MKNMKIHSNLQYLSLILGQKLKNILVLNYCGNEDINYSSIHEIQLKFEELKSLRLFCGVDGSSICWDNSELQAISMGEHGELRICNLLGSDTICKNLFDKKLEKIYLVTSEREDCIFSLKFVFANALELFISNIGDDLKLQEQLPIETIQEEKSQFLDIHQIDIDNSGLK</sequence>
<name>A0ABR8G3D7_9NOSO</name>
<protein>
    <submittedName>
        <fullName evidence="1">Uncharacterized protein</fullName>
    </submittedName>
</protein>
<organism evidence="1 2">
    <name type="scientific">Nostoc spongiaeforme FACHB-130</name>
    <dbReference type="NCBI Taxonomy" id="1357510"/>
    <lineage>
        <taxon>Bacteria</taxon>
        <taxon>Bacillati</taxon>
        <taxon>Cyanobacteriota</taxon>
        <taxon>Cyanophyceae</taxon>
        <taxon>Nostocales</taxon>
        <taxon>Nostocaceae</taxon>
        <taxon>Nostoc</taxon>
    </lineage>
</organism>
<keyword evidence="2" id="KW-1185">Reference proteome</keyword>
<evidence type="ECO:0000313" key="2">
    <source>
        <dbReference type="Proteomes" id="UP000603457"/>
    </source>
</evidence>
<comment type="caution">
    <text evidence="1">The sequence shown here is derived from an EMBL/GenBank/DDBJ whole genome shotgun (WGS) entry which is preliminary data.</text>
</comment>
<dbReference type="Proteomes" id="UP000603457">
    <property type="component" value="Unassembled WGS sequence"/>
</dbReference>
<proteinExistence type="predicted"/>
<reference evidence="1 2" key="1">
    <citation type="journal article" date="2020" name="ISME J.">
        <title>Comparative genomics reveals insights into cyanobacterial evolution and habitat adaptation.</title>
        <authorList>
            <person name="Chen M.Y."/>
            <person name="Teng W.K."/>
            <person name="Zhao L."/>
            <person name="Hu C.X."/>
            <person name="Zhou Y.K."/>
            <person name="Han B.P."/>
            <person name="Song L.R."/>
            <person name="Shu W.S."/>
        </authorList>
    </citation>
    <scope>NUCLEOTIDE SEQUENCE [LARGE SCALE GENOMIC DNA]</scope>
    <source>
        <strain evidence="1 2">FACHB-130</strain>
    </source>
</reference>
<gene>
    <name evidence="1" type="ORF">H6G74_25925</name>
</gene>
<evidence type="ECO:0000313" key="1">
    <source>
        <dbReference type="EMBL" id="MBD2597736.1"/>
    </source>
</evidence>
<accession>A0ABR8G3D7</accession>